<evidence type="ECO:0000313" key="2">
    <source>
        <dbReference type="Proteomes" id="UP001154282"/>
    </source>
</evidence>
<dbReference type="Proteomes" id="UP001154282">
    <property type="component" value="Unassembled WGS sequence"/>
</dbReference>
<comment type="caution">
    <text evidence="1">The sequence shown here is derived from an EMBL/GenBank/DDBJ whole genome shotgun (WGS) entry which is preliminary data.</text>
</comment>
<dbReference type="EMBL" id="CAMGYJ010000005">
    <property type="protein sequence ID" value="CAI0425754.1"/>
    <property type="molecule type" value="Genomic_DNA"/>
</dbReference>
<dbReference type="AlphaFoldDB" id="A0AAV0KTL7"/>
<proteinExistence type="predicted"/>
<gene>
    <name evidence="1" type="ORF">LITE_LOCUS20534</name>
</gene>
<name>A0AAV0KTL7_9ROSI</name>
<protein>
    <submittedName>
        <fullName evidence="1">Uncharacterized protein</fullName>
    </submittedName>
</protein>
<sequence>MLSWELYAAVLDSCSIMMIQGSGSMFGGKRTKQHISWRTVKRIGIHQLYGLIGLQYFLLISCGLM</sequence>
<organism evidence="1 2">
    <name type="scientific">Linum tenue</name>
    <dbReference type="NCBI Taxonomy" id="586396"/>
    <lineage>
        <taxon>Eukaryota</taxon>
        <taxon>Viridiplantae</taxon>
        <taxon>Streptophyta</taxon>
        <taxon>Embryophyta</taxon>
        <taxon>Tracheophyta</taxon>
        <taxon>Spermatophyta</taxon>
        <taxon>Magnoliopsida</taxon>
        <taxon>eudicotyledons</taxon>
        <taxon>Gunneridae</taxon>
        <taxon>Pentapetalae</taxon>
        <taxon>rosids</taxon>
        <taxon>fabids</taxon>
        <taxon>Malpighiales</taxon>
        <taxon>Linaceae</taxon>
        <taxon>Linum</taxon>
    </lineage>
</organism>
<evidence type="ECO:0000313" key="1">
    <source>
        <dbReference type="EMBL" id="CAI0425754.1"/>
    </source>
</evidence>
<keyword evidence="2" id="KW-1185">Reference proteome</keyword>
<accession>A0AAV0KTL7</accession>
<reference evidence="1" key="1">
    <citation type="submission" date="2022-08" db="EMBL/GenBank/DDBJ databases">
        <authorList>
            <person name="Gutierrez-Valencia J."/>
        </authorList>
    </citation>
    <scope>NUCLEOTIDE SEQUENCE</scope>
</reference>